<dbReference type="AlphaFoldDB" id="A0A8J6T7L6"/>
<evidence type="ECO:0000313" key="2">
    <source>
        <dbReference type="EMBL" id="MBC8176513.1"/>
    </source>
</evidence>
<feature type="transmembrane region" description="Helical" evidence="1">
    <location>
        <begin position="7"/>
        <end position="26"/>
    </location>
</feature>
<sequence>MKNTRMIVIRLILSGVFAFILARLFFQEMSVLKVLGLGVVLFGFAYLFEYVRKRK</sequence>
<evidence type="ECO:0000313" key="3">
    <source>
        <dbReference type="Proteomes" id="UP000650524"/>
    </source>
</evidence>
<accession>A0A8J6T7L6</accession>
<name>A0A8J6T7L6_9DELT</name>
<protein>
    <submittedName>
        <fullName evidence="2">Uncharacterized protein</fullName>
    </submittedName>
</protein>
<proteinExistence type="predicted"/>
<reference evidence="2 3" key="1">
    <citation type="submission" date="2020-08" db="EMBL/GenBank/DDBJ databases">
        <title>Bridging the membrane lipid divide: bacteria of the FCB group superphylum have the potential to synthesize archaeal ether lipids.</title>
        <authorList>
            <person name="Villanueva L."/>
            <person name="Von Meijenfeldt F.A.B."/>
            <person name="Westbye A.B."/>
            <person name="Yadav S."/>
            <person name="Hopmans E.C."/>
            <person name="Dutilh B.E."/>
            <person name="Sinninghe Damste J.S."/>
        </authorList>
    </citation>
    <scope>NUCLEOTIDE SEQUENCE [LARGE SCALE GENOMIC DNA]</scope>
    <source>
        <strain evidence="2">NIOZ-UU27</strain>
    </source>
</reference>
<dbReference type="Proteomes" id="UP000650524">
    <property type="component" value="Unassembled WGS sequence"/>
</dbReference>
<feature type="transmembrane region" description="Helical" evidence="1">
    <location>
        <begin position="32"/>
        <end position="51"/>
    </location>
</feature>
<keyword evidence="1" id="KW-1133">Transmembrane helix</keyword>
<dbReference type="EMBL" id="JACNJD010000141">
    <property type="protein sequence ID" value="MBC8176513.1"/>
    <property type="molecule type" value="Genomic_DNA"/>
</dbReference>
<keyword evidence="1" id="KW-0812">Transmembrane</keyword>
<organism evidence="2 3">
    <name type="scientific">Candidatus Desulfacyla euxinica</name>
    <dbReference type="NCBI Taxonomy" id="2841693"/>
    <lineage>
        <taxon>Bacteria</taxon>
        <taxon>Deltaproteobacteria</taxon>
        <taxon>Candidatus Desulfacyla</taxon>
    </lineage>
</organism>
<gene>
    <name evidence="2" type="ORF">H8E19_03835</name>
</gene>
<comment type="caution">
    <text evidence="2">The sequence shown here is derived from an EMBL/GenBank/DDBJ whole genome shotgun (WGS) entry which is preliminary data.</text>
</comment>
<keyword evidence="1" id="KW-0472">Membrane</keyword>
<evidence type="ECO:0000256" key="1">
    <source>
        <dbReference type="SAM" id="Phobius"/>
    </source>
</evidence>